<dbReference type="NCBIfam" id="TIGR01863">
    <property type="entry name" value="cas_Csd1"/>
    <property type="match status" value="1"/>
</dbReference>
<protein>
    <submittedName>
        <fullName evidence="1">Type I-C CRISPR-associated protein Cas8c/Csd1</fullName>
    </submittedName>
</protein>
<dbReference type="CDD" id="cd09757">
    <property type="entry name" value="Cas8c_I-C"/>
    <property type="match status" value="1"/>
</dbReference>
<dbReference type="Pfam" id="PF09709">
    <property type="entry name" value="Cas_Csd1"/>
    <property type="match status" value="1"/>
</dbReference>
<name>A0A369L8R3_9ACTN</name>
<dbReference type="InterPro" id="IPR010144">
    <property type="entry name" value="CRISPR-assoc_prot_Csd1-typ"/>
</dbReference>
<reference evidence="1 2" key="1">
    <citation type="journal article" date="2018" name="Elife">
        <title>Discovery and characterization of a prevalent human gut bacterial enzyme sufficient for the inactivation of a family of plant toxins.</title>
        <authorList>
            <person name="Koppel N."/>
            <person name="Bisanz J.E."/>
            <person name="Pandelia M.E."/>
            <person name="Turnbaugh P.J."/>
            <person name="Balskus E.P."/>
        </authorList>
    </citation>
    <scope>NUCLEOTIDE SEQUENCE [LARGE SCALE GENOMIC DNA]</scope>
    <source>
        <strain evidence="2">anaerobia AP69FAA</strain>
    </source>
</reference>
<evidence type="ECO:0000313" key="2">
    <source>
        <dbReference type="Proteomes" id="UP000253792"/>
    </source>
</evidence>
<proteinExistence type="predicted"/>
<accession>A0A369L8R3</accession>
<evidence type="ECO:0000313" key="1">
    <source>
        <dbReference type="EMBL" id="RDB55087.1"/>
    </source>
</evidence>
<dbReference type="Proteomes" id="UP000253792">
    <property type="component" value="Unassembled WGS sequence"/>
</dbReference>
<organism evidence="1 2">
    <name type="scientific">Senegalimassilia anaerobia</name>
    <dbReference type="NCBI Taxonomy" id="1473216"/>
    <lineage>
        <taxon>Bacteria</taxon>
        <taxon>Bacillati</taxon>
        <taxon>Actinomycetota</taxon>
        <taxon>Coriobacteriia</taxon>
        <taxon>Coriobacteriales</taxon>
        <taxon>Coriobacteriaceae</taxon>
        <taxon>Senegalimassilia</taxon>
    </lineage>
</organism>
<dbReference type="OrthoDB" id="9778918at2"/>
<dbReference type="AlphaFoldDB" id="A0A369L8R3"/>
<dbReference type="RefSeq" id="WP_114620951.1">
    <property type="nucleotide sequence ID" value="NZ_PPTP01000006.1"/>
</dbReference>
<gene>
    <name evidence="1" type="primary">cas8c</name>
    <name evidence="1" type="ORF">C1880_07640</name>
</gene>
<sequence length="582" mass="63810">MIISSLANYYGRLLENPASGVAKPGWCERQVKFMLELSPDGQLKSVIPCGDGKHGASKIVPEQEKRSSGIKANFLCDTSSYLLGVDAKGKPERVLQCFEASKQLHEALLSGIDSPVAAAIVNYFDLWNPGQILDNPIPGFTEEVLEGGNLMFCLEDGTSWKEACSDLSIKRACDERAQNDGGQSEMVSLVTGRREPIARLHPAIKGVAGAQSMGASLVGFNCEAFESYGHAKEQGRNAPVDVKSTQAYTTALNYLLAHREHRGRFGDTTVVFWSSSQSADQGNCSVLSLALGFSIFESKESEAEATSNLKAALERLQAGKPVDIEGVSFGDEFYLLGLAPNAARLSVRFFLRDSFGEVMRHVANHYRITDICHAAFDPPIATPYRLLGSLENPNAKEPVISSQLSAPLMRSILQGARYPEALFQNALLRVRATKTVKREHAAIIRAYLIRNARMEEKEITVDVNPSNENEAYVLGRTFAVLEQIQEAANGKATIADRYLNAACSTPATTFPVLLKLSVAHLSKVSRNTPGRGVYLEKALGELMEMQQTSFPKRLSLIDQGSFLLGYYQQKQARYKKNDEQEA</sequence>
<comment type="caution">
    <text evidence="1">The sequence shown here is derived from an EMBL/GenBank/DDBJ whole genome shotgun (WGS) entry which is preliminary data.</text>
</comment>
<keyword evidence="2" id="KW-1185">Reference proteome</keyword>
<dbReference type="EMBL" id="PPTP01000006">
    <property type="protein sequence ID" value="RDB55087.1"/>
    <property type="molecule type" value="Genomic_DNA"/>
</dbReference>